<evidence type="ECO:0000313" key="3">
    <source>
        <dbReference type="Proteomes" id="UP000239874"/>
    </source>
</evidence>
<evidence type="ECO:0000256" key="1">
    <source>
        <dbReference type="SAM" id="MobiDB-lite"/>
    </source>
</evidence>
<feature type="compositionally biased region" description="Low complexity" evidence="1">
    <location>
        <begin position="88"/>
        <end position="106"/>
    </location>
</feature>
<dbReference type="AlphaFoldDB" id="A0A2S6AGL7"/>
<name>A0A2S6AGL7_9NOCA</name>
<comment type="caution">
    <text evidence="2">The sequence shown here is derived from an EMBL/GenBank/DDBJ whole genome shotgun (WGS) entry which is preliminary data.</text>
</comment>
<evidence type="ECO:0000313" key="2">
    <source>
        <dbReference type="EMBL" id="PPJ33888.1"/>
    </source>
</evidence>
<dbReference type="OrthoDB" id="4571212at2"/>
<reference evidence="2 3" key="1">
    <citation type="submission" date="2018-02" db="EMBL/GenBank/DDBJ databases">
        <title>8 Nocardia nova and 1 Nocardia cyriacigeorgica strain used for evolution to TMP-SMX.</title>
        <authorList>
            <person name="Mehta H."/>
            <person name="Weng J."/>
            <person name="Shamoo Y."/>
        </authorList>
    </citation>
    <scope>NUCLEOTIDE SEQUENCE [LARGE SCALE GENOMIC DNA]</scope>
    <source>
        <strain evidence="2 3">MDA3139</strain>
    </source>
</reference>
<organism evidence="2 3">
    <name type="scientific">Nocardia nova</name>
    <dbReference type="NCBI Taxonomy" id="37330"/>
    <lineage>
        <taxon>Bacteria</taxon>
        <taxon>Bacillati</taxon>
        <taxon>Actinomycetota</taxon>
        <taxon>Actinomycetes</taxon>
        <taxon>Mycobacteriales</taxon>
        <taxon>Nocardiaceae</taxon>
        <taxon>Nocardia</taxon>
    </lineage>
</organism>
<proteinExistence type="predicted"/>
<protein>
    <submittedName>
        <fullName evidence="2">Uncharacterized protein</fullName>
    </submittedName>
</protein>
<sequence length="136" mass="14390">MSGKLITATPSAALLVEEIVDRYGSVEQFCNQLRRDLDDPTVQLPRLTHLMPPDGPHSPPHLAWSQAPCAEPASMAEPGARPSGPNGDAEAAAASPAVPDPASAAEPGPPAPSRAQPMTAEAHVRRSLWHRLLSWL</sequence>
<dbReference type="EMBL" id="PSZC01000034">
    <property type="protein sequence ID" value="PPJ33888.1"/>
    <property type="molecule type" value="Genomic_DNA"/>
</dbReference>
<feature type="region of interest" description="Disordered" evidence="1">
    <location>
        <begin position="45"/>
        <end position="122"/>
    </location>
</feature>
<dbReference type="RefSeq" id="WP_104379011.1">
    <property type="nucleotide sequence ID" value="NZ_PSZC01000034.1"/>
</dbReference>
<gene>
    <name evidence="2" type="ORF">C5E45_31275</name>
</gene>
<dbReference type="Proteomes" id="UP000239874">
    <property type="component" value="Unassembled WGS sequence"/>
</dbReference>
<accession>A0A2S6AGL7</accession>